<evidence type="ECO:0000313" key="4">
    <source>
        <dbReference type="EMBL" id="VDK42572.1"/>
    </source>
</evidence>
<evidence type="ECO:0000313" key="5">
    <source>
        <dbReference type="Proteomes" id="UP000267096"/>
    </source>
</evidence>
<dbReference type="AlphaFoldDB" id="A0A158PMZ2"/>
<dbReference type="OrthoDB" id="4187154at2759"/>
<dbReference type="WBParaSite" id="ASIM_0001067501-mRNA-1">
    <property type="protein sequence ID" value="ASIM_0001067501-mRNA-1"/>
    <property type="gene ID" value="ASIM_0001067501"/>
</dbReference>
<accession>A0A158PMZ2</accession>
<protein>
    <submittedName>
        <fullName evidence="6">PBC domain-containing protein</fullName>
    </submittedName>
</protein>
<reference evidence="4 5" key="2">
    <citation type="submission" date="2018-11" db="EMBL/GenBank/DDBJ databases">
        <authorList>
            <consortium name="Pathogen Informatics"/>
        </authorList>
    </citation>
    <scope>NUCLEOTIDE SEQUENCE [LARGE SCALE GENOMIC DNA]</scope>
</reference>
<feature type="compositionally biased region" description="Polar residues" evidence="2">
    <location>
        <begin position="8"/>
        <end position="17"/>
    </location>
</feature>
<comment type="subcellular location">
    <subcellularLocation>
        <location evidence="1">Nucleus</location>
    </subcellularLocation>
</comment>
<name>A0A158PMZ2_ANISI</name>
<evidence type="ECO:0000259" key="3">
    <source>
        <dbReference type="PROSITE" id="PS51978"/>
    </source>
</evidence>
<feature type="compositionally biased region" description="Acidic residues" evidence="2">
    <location>
        <begin position="179"/>
        <end position="193"/>
    </location>
</feature>
<dbReference type="GO" id="GO:0005634">
    <property type="term" value="C:nucleus"/>
    <property type="evidence" value="ECO:0007669"/>
    <property type="project" value="UniProtKB-SubCell"/>
</dbReference>
<reference evidence="6" key="1">
    <citation type="submission" date="2016-04" db="UniProtKB">
        <authorList>
            <consortium name="WormBaseParasite"/>
        </authorList>
    </citation>
    <scope>IDENTIFICATION</scope>
</reference>
<dbReference type="EMBL" id="UYRR01030989">
    <property type="protein sequence ID" value="VDK42572.1"/>
    <property type="molecule type" value="Genomic_DNA"/>
</dbReference>
<evidence type="ECO:0000313" key="6">
    <source>
        <dbReference type="WBParaSite" id="ASIM_0001067501-mRNA-1"/>
    </source>
</evidence>
<evidence type="ECO:0000256" key="1">
    <source>
        <dbReference type="ARBA" id="ARBA00004123"/>
    </source>
</evidence>
<feature type="compositionally biased region" description="Basic and acidic residues" evidence="2">
    <location>
        <begin position="18"/>
        <end position="28"/>
    </location>
</feature>
<dbReference type="PROSITE" id="PS51978">
    <property type="entry name" value="PBC"/>
    <property type="match status" value="1"/>
</dbReference>
<proteinExistence type="predicted"/>
<dbReference type="GO" id="GO:0003700">
    <property type="term" value="F:DNA-binding transcription factor activity"/>
    <property type="evidence" value="ECO:0007669"/>
    <property type="project" value="InterPro"/>
</dbReference>
<feature type="compositionally biased region" description="Low complexity" evidence="2">
    <location>
        <begin position="33"/>
        <end position="45"/>
    </location>
</feature>
<feature type="region of interest" description="Disordered" evidence="2">
    <location>
        <begin position="1"/>
        <end position="50"/>
    </location>
</feature>
<evidence type="ECO:0000256" key="2">
    <source>
        <dbReference type="SAM" id="MobiDB-lite"/>
    </source>
</evidence>
<dbReference type="InterPro" id="IPR005542">
    <property type="entry name" value="PBX_PBC_dom"/>
</dbReference>
<keyword evidence="5" id="KW-1185">Reference proteome</keyword>
<feature type="domain" description="PBC" evidence="3">
    <location>
        <begin position="81"/>
        <end position="302"/>
    </location>
</feature>
<dbReference type="Pfam" id="PF03792">
    <property type="entry name" value="PBC"/>
    <property type="match status" value="1"/>
</dbReference>
<gene>
    <name evidence="4" type="ORF">ASIM_LOCUS10233</name>
</gene>
<feature type="region of interest" description="Disordered" evidence="2">
    <location>
        <begin position="179"/>
        <end position="201"/>
    </location>
</feature>
<dbReference type="Proteomes" id="UP000267096">
    <property type="component" value="Unassembled WGS sequence"/>
</dbReference>
<organism evidence="6">
    <name type="scientific">Anisakis simplex</name>
    <name type="common">Herring worm</name>
    <dbReference type="NCBI Taxonomy" id="6269"/>
    <lineage>
        <taxon>Eukaryota</taxon>
        <taxon>Metazoa</taxon>
        <taxon>Ecdysozoa</taxon>
        <taxon>Nematoda</taxon>
        <taxon>Chromadorea</taxon>
        <taxon>Rhabditida</taxon>
        <taxon>Spirurina</taxon>
        <taxon>Ascaridomorpha</taxon>
        <taxon>Ascaridoidea</taxon>
        <taxon>Anisakidae</taxon>
        <taxon>Anisakis</taxon>
        <taxon>Anisakis simplex complex</taxon>
    </lineage>
</organism>
<sequence>MYEAIPTITKNDAINNDTHLEQRKRQDASGDMTSFSSPAASSPTPHQQRTYAIGSRGQPLSADSPFNALTSGINTNSNSYQPIASTQQLLEKVYRLCEENLSAYNPNIVCTARSNPYYGALFELLCEKKKQMSLLTDERYSRIEEQQRYCMARIDKMLEKCMMVGHKQQYQHQQMITTDDNEDEYDENEDDNDDNYKEKDDHGDMRIERKCEKLLAEYRSDFYHFNQRLEELSNHRLIFQKSMELSYRLRKILQHQRCFRPITEADIEKCLKQIDSKLSTTRDQLKQITCQNVMMLRCRYLDLSRGHDEHDEHLKVSEVTLPIVVRYLIGLPKFPLTGCLKVSNWFGNKRIRFKKAQPHPCTIAKSSRCLPAQYQKQRKMNPFPHHDLFLRNNEDITAAAATATGVNGDNDGRLAIIRQQVGYQLDSSLQASTSNQNGTRTETTANHHCIDSGHAETRNSTTMNSGVGFEGDDRAKLFANEQQYYFDQAPEFDPANLIDEIGENLLMLMIRWVLAGWLIRAYKGLVKKAKSSAADHTV</sequence>